<evidence type="ECO:0000313" key="7">
    <source>
        <dbReference type="EMBL" id="NVO23277.1"/>
    </source>
</evidence>
<dbReference type="AlphaFoldDB" id="A0A850Q123"/>
<dbReference type="InterPro" id="IPR017871">
    <property type="entry name" value="ABC_transporter-like_CS"/>
</dbReference>
<dbReference type="InterPro" id="IPR003439">
    <property type="entry name" value="ABC_transporter-like_ATP-bd"/>
</dbReference>
<evidence type="ECO:0000256" key="4">
    <source>
        <dbReference type="ARBA" id="ARBA00022967"/>
    </source>
</evidence>
<dbReference type="GO" id="GO:0016887">
    <property type="term" value="F:ATP hydrolysis activity"/>
    <property type="evidence" value="ECO:0007669"/>
    <property type="project" value="InterPro"/>
</dbReference>
<evidence type="ECO:0000256" key="3">
    <source>
        <dbReference type="ARBA" id="ARBA00022840"/>
    </source>
</evidence>
<comment type="caution">
    <text evidence="7">The sequence shown here is derived from an EMBL/GenBank/DDBJ whole genome shotgun (WGS) entry which is preliminary data.</text>
</comment>
<dbReference type="InterPro" id="IPR027417">
    <property type="entry name" value="P-loop_NTPase"/>
</dbReference>
<dbReference type="EMBL" id="JABCJE010000002">
    <property type="protein sequence ID" value="NVO23277.1"/>
    <property type="molecule type" value="Genomic_DNA"/>
</dbReference>
<sequence>MVTLELDRVEARYGRKIIYYSATVPPISGGTLTALVGPNAAGKSTLFRRIAGQLGGGGRVIFGGADLSDLRYMPQDTGMNAALTVYESIILALKQGQGGWSLRTEELEAVQSVLTRLQIADLAGRQLAELSGGQRQLVSMAQTLVSRPKVLLMDEPTSALDLFRQHEVIDALRDYVAETGAVAILALHDLNQVMRTCTTTIAVAGGQVVASGPTLEVLTPSLIRQLYGVDARVEACSRGCPMMIVDGAAA</sequence>
<keyword evidence="4" id="KW-1278">Translocase</keyword>
<dbReference type="Gene3D" id="3.40.50.300">
    <property type="entry name" value="P-loop containing nucleotide triphosphate hydrolases"/>
    <property type="match status" value="1"/>
</dbReference>
<comment type="function">
    <text evidence="5">Part of the ABC transporter complex HmuTUV involved in hemin import. Responsible for energy coupling to the transport system.</text>
</comment>
<evidence type="ECO:0000256" key="1">
    <source>
        <dbReference type="ARBA" id="ARBA00022448"/>
    </source>
</evidence>
<name>A0A850Q123_9RHOB</name>
<dbReference type="InterPro" id="IPR003593">
    <property type="entry name" value="AAA+_ATPase"/>
</dbReference>
<dbReference type="PANTHER" id="PTHR42794">
    <property type="entry name" value="HEMIN IMPORT ATP-BINDING PROTEIN HMUV"/>
    <property type="match status" value="1"/>
</dbReference>
<protein>
    <submittedName>
        <fullName evidence="7">ABC transporter ATP-binding protein</fullName>
    </submittedName>
</protein>
<dbReference type="Proteomes" id="UP000592216">
    <property type="component" value="Unassembled WGS sequence"/>
</dbReference>
<dbReference type="RefSeq" id="WP_177157292.1">
    <property type="nucleotide sequence ID" value="NZ_JABCJE010000002.1"/>
</dbReference>
<evidence type="ECO:0000259" key="6">
    <source>
        <dbReference type="PROSITE" id="PS50893"/>
    </source>
</evidence>
<dbReference type="SMART" id="SM00382">
    <property type="entry name" value="AAA"/>
    <property type="match status" value="1"/>
</dbReference>
<dbReference type="SUPFAM" id="SSF52540">
    <property type="entry name" value="P-loop containing nucleoside triphosphate hydrolases"/>
    <property type="match status" value="1"/>
</dbReference>
<feature type="domain" description="ABC transporter" evidence="6">
    <location>
        <begin position="4"/>
        <end position="230"/>
    </location>
</feature>
<dbReference type="Pfam" id="PF00005">
    <property type="entry name" value="ABC_tran"/>
    <property type="match status" value="1"/>
</dbReference>
<dbReference type="PROSITE" id="PS00211">
    <property type="entry name" value="ABC_TRANSPORTER_1"/>
    <property type="match status" value="1"/>
</dbReference>
<accession>A0A850Q123</accession>
<dbReference type="PROSITE" id="PS50893">
    <property type="entry name" value="ABC_TRANSPORTER_2"/>
    <property type="match status" value="1"/>
</dbReference>
<dbReference type="PANTHER" id="PTHR42794:SF1">
    <property type="entry name" value="HEMIN IMPORT ATP-BINDING PROTEIN HMUV"/>
    <property type="match status" value="1"/>
</dbReference>
<keyword evidence="3 7" id="KW-0067">ATP-binding</keyword>
<gene>
    <name evidence="7" type="ORF">HJ536_07905</name>
</gene>
<proteinExistence type="predicted"/>
<evidence type="ECO:0000256" key="2">
    <source>
        <dbReference type="ARBA" id="ARBA00022741"/>
    </source>
</evidence>
<keyword evidence="1" id="KW-0813">Transport</keyword>
<reference evidence="7 8" key="1">
    <citation type="submission" date="2020-04" db="EMBL/GenBank/DDBJ databases">
        <title>Donghicola sp., a member of the Rhodobacteraceae family isolated from mangrove forest in Thailand.</title>
        <authorList>
            <person name="Charoenyingcharoen P."/>
            <person name="Yukphan P."/>
        </authorList>
    </citation>
    <scope>NUCLEOTIDE SEQUENCE [LARGE SCALE GENOMIC DNA]</scope>
    <source>
        <strain evidence="7 8">B5-SW-15</strain>
    </source>
</reference>
<dbReference type="GO" id="GO:0005524">
    <property type="term" value="F:ATP binding"/>
    <property type="evidence" value="ECO:0007669"/>
    <property type="project" value="UniProtKB-KW"/>
</dbReference>
<keyword evidence="2" id="KW-0547">Nucleotide-binding</keyword>
<evidence type="ECO:0000313" key="8">
    <source>
        <dbReference type="Proteomes" id="UP000592216"/>
    </source>
</evidence>
<organism evidence="7 8">
    <name type="scientific">Donghicola mangrovi</name>
    <dbReference type="NCBI Taxonomy" id="2729614"/>
    <lineage>
        <taxon>Bacteria</taxon>
        <taxon>Pseudomonadati</taxon>
        <taxon>Pseudomonadota</taxon>
        <taxon>Alphaproteobacteria</taxon>
        <taxon>Rhodobacterales</taxon>
        <taxon>Roseobacteraceae</taxon>
        <taxon>Donghicola</taxon>
    </lineage>
</organism>
<evidence type="ECO:0000256" key="5">
    <source>
        <dbReference type="ARBA" id="ARBA00037066"/>
    </source>
</evidence>